<dbReference type="PANTHER" id="PTHR42988:SF2">
    <property type="entry name" value="CYCLIC NUCLEOTIDE PHOSPHODIESTERASE CBUA0032-RELATED"/>
    <property type="match status" value="1"/>
</dbReference>
<name>F4QK22_9CAUL</name>
<dbReference type="EMBL" id="GL883077">
    <property type="protein sequence ID" value="EGF92049.1"/>
    <property type="molecule type" value="Genomic_DNA"/>
</dbReference>
<keyword evidence="2" id="KW-0378">Hydrolase</keyword>
<dbReference type="SUPFAM" id="SSF56300">
    <property type="entry name" value="Metallo-dependent phosphatases"/>
    <property type="match status" value="1"/>
</dbReference>
<dbReference type="InterPro" id="IPR050884">
    <property type="entry name" value="CNP_phosphodiesterase-III"/>
</dbReference>
<organism evidence="6 7">
    <name type="scientific">Asticcacaulis biprosthecium C19</name>
    <dbReference type="NCBI Taxonomy" id="715226"/>
    <lineage>
        <taxon>Bacteria</taxon>
        <taxon>Pseudomonadati</taxon>
        <taxon>Pseudomonadota</taxon>
        <taxon>Alphaproteobacteria</taxon>
        <taxon>Caulobacterales</taxon>
        <taxon>Caulobacteraceae</taxon>
        <taxon>Asticcacaulis</taxon>
    </lineage>
</organism>
<feature type="domain" description="Calcineurin-like phosphoesterase" evidence="5">
    <location>
        <begin position="1"/>
        <end position="191"/>
    </location>
</feature>
<proteinExistence type="inferred from homology"/>
<keyword evidence="3" id="KW-0408">Iron</keyword>
<evidence type="ECO:0000256" key="2">
    <source>
        <dbReference type="ARBA" id="ARBA00022801"/>
    </source>
</evidence>
<dbReference type="Gene3D" id="3.60.21.10">
    <property type="match status" value="1"/>
</dbReference>
<gene>
    <name evidence="6" type="ORF">ABI_04810</name>
</gene>
<dbReference type="InterPro" id="IPR004843">
    <property type="entry name" value="Calcineurin-like_PHP"/>
</dbReference>
<evidence type="ECO:0000256" key="4">
    <source>
        <dbReference type="ARBA" id="ARBA00025742"/>
    </source>
</evidence>
<dbReference type="InterPro" id="IPR029052">
    <property type="entry name" value="Metallo-depent_PP-like"/>
</dbReference>
<protein>
    <submittedName>
        <fullName evidence="6">Calcineurin-like phosphoesterase family protein</fullName>
    </submittedName>
</protein>
<dbReference type="HOGENOM" id="CLU_063034_0_0_5"/>
<comment type="similarity">
    <text evidence="4">Belongs to the cyclic nucleotide phosphodiesterase class-III family.</text>
</comment>
<keyword evidence="7" id="KW-1185">Reference proteome</keyword>
<evidence type="ECO:0000313" key="7">
    <source>
        <dbReference type="Proteomes" id="UP000006512"/>
    </source>
</evidence>
<evidence type="ECO:0000256" key="3">
    <source>
        <dbReference type="ARBA" id="ARBA00023004"/>
    </source>
</evidence>
<dbReference type="STRING" id="715226.ABI_04810"/>
<evidence type="ECO:0000256" key="1">
    <source>
        <dbReference type="ARBA" id="ARBA00022723"/>
    </source>
</evidence>
<dbReference type="Pfam" id="PF00149">
    <property type="entry name" value="Metallophos"/>
    <property type="match status" value="1"/>
</dbReference>
<dbReference type="GO" id="GO:0046872">
    <property type="term" value="F:metal ion binding"/>
    <property type="evidence" value="ECO:0007669"/>
    <property type="project" value="UniProtKB-KW"/>
</dbReference>
<dbReference type="eggNOG" id="COG1409">
    <property type="taxonomic scope" value="Bacteria"/>
</dbReference>
<accession>F4QK22</accession>
<evidence type="ECO:0000259" key="5">
    <source>
        <dbReference type="Pfam" id="PF00149"/>
    </source>
</evidence>
<dbReference type="AlphaFoldDB" id="F4QK22"/>
<reference evidence="7" key="1">
    <citation type="submission" date="2011-03" db="EMBL/GenBank/DDBJ databases">
        <title>Draft genome sequence of Brevundimonas diminuta.</title>
        <authorList>
            <person name="Brown P.J.B."/>
            <person name="Buechlein A."/>
            <person name="Hemmerich C."/>
            <person name="Brun Y.V."/>
        </authorList>
    </citation>
    <scope>NUCLEOTIDE SEQUENCE [LARGE SCALE GENOMIC DNA]</scope>
    <source>
        <strain evidence="7">C19</strain>
    </source>
</reference>
<sequence>MKIAHISDLHFGSLSRPVSEVLIRHFQADKPDLVVVSGDITQDATCSEFEEARAFFDLLPMPVFCIPGNHDLPGMDMERFYDPWGRYKRFIAEDLEPELKTDLVHLKGINTARRVLAHWNWANGSVSQRQCRDIQRSYADATAPWRVFVMHHPVMNAREMPLQVSLFNRNRLLKCLDDVRVDIVLAGHQHHAYVENRLTGGHTTIFVNASTTTSLRIRRQPNGFNMLNFTDKAVRIDRMELKDEAFHIYEAVTHTKV</sequence>
<dbReference type="GO" id="GO:0016787">
    <property type="term" value="F:hydrolase activity"/>
    <property type="evidence" value="ECO:0007669"/>
    <property type="project" value="UniProtKB-KW"/>
</dbReference>
<dbReference type="OrthoDB" id="651281at2"/>
<dbReference type="Proteomes" id="UP000006512">
    <property type="component" value="Unassembled WGS sequence"/>
</dbReference>
<evidence type="ECO:0000313" key="6">
    <source>
        <dbReference type="EMBL" id="EGF92049.1"/>
    </source>
</evidence>
<dbReference type="RefSeq" id="WP_006271219.1">
    <property type="nucleotide sequence ID" value="NZ_GL883077.1"/>
</dbReference>
<keyword evidence="1" id="KW-0479">Metal-binding</keyword>
<dbReference type="PANTHER" id="PTHR42988">
    <property type="entry name" value="PHOSPHOHYDROLASE"/>
    <property type="match status" value="1"/>
</dbReference>